<evidence type="ECO:0000313" key="1">
    <source>
        <dbReference type="EMBL" id="WMV30089.1"/>
    </source>
</evidence>
<organism evidence="1 2">
    <name type="scientific">Solanum verrucosum</name>
    <dbReference type="NCBI Taxonomy" id="315347"/>
    <lineage>
        <taxon>Eukaryota</taxon>
        <taxon>Viridiplantae</taxon>
        <taxon>Streptophyta</taxon>
        <taxon>Embryophyta</taxon>
        <taxon>Tracheophyta</taxon>
        <taxon>Spermatophyta</taxon>
        <taxon>Magnoliopsida</taxon>
        <taxon>eudicotyledons</taxon>
        <taxon>Gunneridae</taxon>
        <taxon>Pentapetalae</taxon>
        <taxon>asterids</taxon>
        <taxon>lamiids</taxon>
        <taxon>Solanales</taxon>
        <taxon>Solanaceae</taxon>
        <taxon>Solanoideae</taxon>
        <taxon>Solaneae</taxon>
        <taxon>Solanum</taxon>
    </lineage>
</organism>
<evidence type="ECO:0000313" key="2">
    <source>
        <dbReference type="Proteomes" id="UP001234989"/>
    </source>
</evidence>
<dbReference type="Proteomes" id="UP001234989">
    <property type="component" value="Chromosome 5"/>
</dbReference>
<dbReference type="SUPFAM" id="SSF56672">
    <property type="entry name" value="DNA/RNA polymerases"/>
    <property type="match status" value="1"/>
</dbReference>
<gene>
    <name evidence="1" type="ORF">MTR67_023474</name>
</gene>
<dbReference type="InterPro" id="IPR043128">
    <property type="entry name" value="Rev_trsase/Diguanyl_cyclase"/>
</dbReference>
<dbReference type="InterPro" id="IPR043502">
    <property type="entry name" value="DNA/RNA_pol_sf"/>
</dbReference>
<sequence>MPLDRDIEICIDLEPGTHPISITSYRMVLAELREIKVQIQELLNKGFIRPSASPWGASVFSKIDLRFGYYQLKIRPEDIQKMAFRTQYGHYDYFGDVVWVNQCACIFHEFDEWCVQTILGFVCYRFY</sequence>
<dbReference type="InterPro" id="IPR053134">
    <property type="entry name" value="RNA-dir_DNA_polymerase"/>
</dbReference>
<dbReference type="PANTHER" id="PTHR24559">
    <property type="entry name" value="TRANSPOSON TY3-I GAG-POL POLYPROTEIN"/>
    <property type="match status" value="1"/>
</dbReference>
<reference evidence="1" key="1">
    <citation type="submission" date="2023-08" db="EMBL/GenBank/DDBJ databases">
        <title>A de novo genome assembly of Solanum verrucosum Schlechtendal, a Mexican diploid species geographically isolated from the other diploid A-genome species in potato relatives.</title>
        <authorList>
            <person name="Hosaka K."/>
        </authorList>
    </citation>
    <scope>NUCLEOTIDE SEQUENCE</scope>
    <source>
        <tissue evidence="1">Young leaves</tissue>
    </source>
</reference>
<keyword evidence="2" id="KW-1185">Reference proteome</keyword>
<dbReference type="Gene3D" id="3.30.70.270">
    <property type="match status" value="1"/>
</dbReference>
<protein>
    <submittedName>
        <fullName evidence="1">Uncharacterized protein</fullName>
    </submittedName>
</protein>
<dbReference type="Gene3D" id="3.10.10.10">
    <property type="entry name" value="HIV Type 1 Reverse Transcriptase, subunit A, domain 1"/>
    <property type="match status" value="2"/>
</dbReference>
<proteinExistence type="predicted"/>
<name>A0AAF0QTJ0_SOLVR</name>
<dbReference type="PANTHER" id="PTHR24559:SF444">
    <property type="entry name" value="REVERSE TRANSCRIPTASE DOMAIN-CONTAINING PROTEIN"/>
    <property type="match status" value="1"/>
</dbReference>
<dbReference type="AlphaFoldDB" id="A0AAF0QTJ0"/>
<accession>A0AAF0QTJ0</accession>
<dbReference type="EMBL" id="CP133616">
    <property type="protein sequence ID" value="WMV30089.1"/>
    <property type="molecule type" value="Genomic_DNA"/>
</dbReference>